<evidence type="ECO:0000313" key="1">
    <source>
        <dbReference type="EMBL" id="CAE6888519.1"/>
    </source>
</evidence>
<evidence type="ECO:0000313" key="2">
    <source>
        <dbReference type="Proteomes" id="UP000675121"/>
    </source>
</evidence>
<dbReference type="Proteomes" id="UP000675121">
    <property type="component" value="Unassembled WGS sequence"/>
</dbReference>
<organism evidence="1 2">
    <name type="scientific">Paraburkholderia domus</name>
    <dbReference type="NCBI Taxonomy" id="2793075"/>
    <lineage>
        <taxon>Bacteria</taxon>
        <taxon>Pseudomonadati</taxon>
        <taxon>Pseudomonadota</taxon>
        <taxon>Betaproteobacteria</taxon>
        <taxon>Burkholderiales</taxon>
        <taxon>Burkholderiaceae</taxon>
        <taxon>Paraburkholderia</taxon>
    </lineage>
</organism>
<sequence length="73" mass="7971">MEDDPYVPFGPGHPEYLQARALALSVAAIRKGRGKKNPDDYPIGSAGWAEVDEDFARDVLRALGGHPDNHDRA</sequence>
<dbReference type="AlphaFoldDB" id="A0A9N8QWT1"/>
<keyword evidence="2" id="KW-1185">Reference proteome</keyword>
<dbReference type="EMBL" id="CAJNAS010000006">
    <property type="protein sequence ID" value="CAE6888519.1"/>
    <property type="molecule type" value="Genomic_DNA"/>
</dbReference>
<dbReference type="RefSeq" id="WP_201078159.1">
    <property type="nucleotide sequence ID" value="NZ_CAJNAS010000006.1"/>
</dbReference>
<name>A0A9N8QWT1_9BURK</name>
<comment type="caution">
    <text evidence="1">The sequence shown here is derived from an EMBL/GenBank/DDBJ whole genome shotgun (WGS) entry which is preliminary data.</text>
</comment>
<protein>
    <submittedName>
        <fullName evidence="1">Uncharacterized protein</fullName>
    </submittedName>
</protein>
<gene>
    <name evidence="1" type="ORF">R70211_02563</name>
</gene>
<proteinExistence type="predicted"/>
<accession>A0A9N8QWT1</accession>
<reference evidence="1" key="1">
    <citation type="submission" date="2021-02" db="EMBL/GenBank/DDBJ databases">
        <authorList>
            <person name="Vanwijnsberghe S."/>
        </authorList>
    </citation>
    <scope>NUCLEOTIDE SEQUENCE</scope>
    <source>
        <strain evidence="1">R-70211</strain>
    </source>
</reference>